<dbReference type="GO" id="GO:0003677">
    <property type="term" value="F:DNA binding"/>
    <property type="evidence" value="ECO:0007669"/>
    <property type="project" value="UniProtKB-KW"/>
</dbReference>
<dbReference type="GO" id="GO:0006310">
    <property type="term" value="P:DNA recombination"/>
    <property type="evidence" value="ECO:0007669"/>
    <property type="project" value="UniProtKB-KW"/>
</dbReference>
<dbReference type="AlphaFoldDB" id="A0A0H5Q6T9"/>
<reference evidence="4" key="1">
    <citation type="submission" date="2015-06" db="EMBL/GenBank/DDBJ databases">
        <authorList>
            <person name="Joergensen T."/>
        </authorList>
    </citation>
    <scope>NUCLEOTIDE SEQUENCE</scope>
    <source>
        <plasmid evidence="4">pRGFK1373</plasmid>
    </source>
</reference>
<evidence type="ECO:0000313" key="4">
    <source>
        <dbReference type="EMBL" id="CRY97115.1"/>
    </source>
</evidence>
<protein>
    <recommendedName>
        <fullName evidence="3">Tyr recombinase domain-containing protein</fullName>
    </recommendedName>
</protein>
<accession>A0A0H5Q6T9</accession>
<name>A0A0H5Q6T9_9ZZZZ</name>
<proteinExistence type="predicted"/>
<evidence type="ECO:0000259" key="3">
    <source>
        <dbReference type="PROSITE" id="PS51898"/>
    </source>
</evidence>
<dbReference type="InterPro" id="IPR050090">
    <property type="entry name" value="Tyrosine_recombinase_XerCD"/>
</dbReference>
<feature type="domain" description="Tyr recombinase" evidence="3">
    <location>
        <begin position="37"/>
        <end position="204"/>
    </location>
</feature>
<dbReference type="EMBL" id="LN853934">
    <property type="protein sequence ID" value="CRY97115.1"/>
    <property type="molecule type" value="Genomic_DNA"/>
</dbReference>
<reference evidence="4" key="2">
    <citation type="submission" date="2015-07" db="EMBL/GenBank/DDBJ databases">
        <title>Plasmids, circular viruses and viroids from rat gut.</title>
        <authorList>
            <person name="Jorgensen T.J."/>
            <person name="Hansen M.A."/>
            <person name="Xu Z."/>
            <person name="Tabak M.A."/>
            <person name="Sorensen S.J."/>
            <person name="Hansen L.H."/>
        </authorList>
    </citation>
    <scope>NUCLEOTIDE SEQUENCE</scope>
    <source>
        <plasmid evidence="4">pRGFK1373</plasmid>
    </source>
</reference>
<dbReference type="Pfam" id="PF00589">
    <property type="entry name" value="Phage_integrase"/>
    <property type="match status" value="1"/>
</dbReference>
<organism evidence="4">
    <name type="scientific">uncultured prokaryote</name>
    <dbReference type="NCBI Taxonomy" id="198431"/>
    <lineage>
        <taxon>unclassified sequences</taxon>
        <taxon>environmental samples</taxon>
    </lineage>
</organism>
<keyword evidence="4" id="KW-0614">Plasmid</keyword>
<evidence type="ECO:0000256" key="2">
    <source>
        <dbReference type="ARBA" id="ARBA00023172"/>
    </source>
</evidence>
<keyword evidence="1" id="KW-0238">DNA-binding</keyword>
<evidence type="ECO:0000256" key="1">
    <source>
        <dbReference type="ARBA" id="ARBA00023125"/>
    </source>
</evidence>
<dbReference type="InterPro" id="IPR011010">
    <property type="entry name" value="DNA_brk_join_enz"/>
</dbReference>
<sequence length="204" mass="23473">MATRKGDAAMMDDDYYNQWVDWWEYLGYHDWRMDEIMQADYITPDIMEHVLAALMPANALAIRVSMATGLRIGDVLEIKTADVQRGRWTVREGKTGKTRRVSLGRDLQSAVLRQAGHIWAFAGRSDGRKHRTRQAVYKDIRRAAEAFRLREHVSPHTARKMYAVGALRRYGSVKRVQQLLNHDNEAVTMVYALADALTARRLAR</sequence>
<dbReference type="PROSITE" id="PS51898">
    <property type="entry name" value="TYR_RECOMBINASE"/>
    <property type="match status" value="1"/>
</dbReference>
<dbReference type="Gene3D" id="1.10.443.10">
    <property type="entry name" value="Intergrase catalytic core"/>
    <property type="match status" value="1"/>
</dbReference>
<dbReference type="InterPro" id="IPR002104">
    <property type="entry name" value="Integrase_catalytic"/>
</dbReference>
<dbReference type="GO" id="GO:0015074">
    <property type="term" value="P:DNA integration"/>
    <property type="evidence" value="ECO:0007669"/>
    <property type="project" value="InterPro"/>
</dbReference>
<geneLocation type="plasmid" evidence="4">
    <name>pRGFK1373</name>
</geneLocation>
<keyword evidence="2" id="KW-0233">DNA recombination</keyword>
<dbReference type="SUPFAM" id="SSF56349">
    <property type="entry name" value="DNA breaking-rejoining enzymes"/>
    <property type="match status" value="1"/>
</dbReference>
<dbReference type="PANTHER" id="PTHR30349">
    <property type="entry name" value="PHAGE INTEGRASE-RELATED"/>
    <property type="match status" value="1"/>
</dbReference>
<dbReference type="InterPro" id="IPR013762">
    <property type="entry name" value="Integrase-like_cat_sf"/>
</dbReference>
<dbReference type="PANTHER" id="PTHR30349:SF41">
    <property type="entry name" value="INTEGRASE_RECOMBINASE PROTEIN MJ0367-RELATED"/>
    <property type="match status" value="1"/>
</dbReference>